<dbReference type="Proteomes" id="UP000244880">
    <property type="component" value="Unassembled WGS sequence"/>
</dbReference>
<gene>
    <name evidence="2" type="primary">pspA_1</name>
    <name evidence="2" type="ORF">ASD8599_01821</name>
</gene>
<sequence length="190" mass="20602">MNFPELYVLRHGETEWNAQNRMQGTLNSPLTELGIEQAHRQGQIFQGIDLEGFSILSSPQGRAFQTAALALAGRVDHIHTDKRLMEIGVGEWAGRIRSELAPPDQYEDTPDGALELYELAPGGEGFAALEQRCKALLADLSGPTVMVTHGITSRVLRATVLGLGLTGMAQMPGGQGVVYHLKDGVQKRLS</sequence>
<dbReference type="InterPro" id="IPR050275">
    <property type="entry name" value="PGM_Phosphatase"/>
</dbReference>
<dbReference type="PANTHER" id="PTHR48100:SF59">
    <property type="entry name" value="ADENOSYLCOBALAMIN_ALPHA-RIBAZOLE PHOSPHATASE"/>
    <property type="match status" value="1"/>
</dbReference>
<dbReference type="CDD" id="cd07067">
    <property type="entry name" value="HP_PGM_like"/>
    <property type="match status" value="1"/>
</dbReference>
<dbReference type="RefSeq" id="WP_108828204.1">
    <property type="nucleotide sequence ID" value="NZ_OMOR01000001.1"/>
</dbReference>
<dbReference type="Pfam" id="PF00300">
    <property type="entry name" value="His_Phos_1"/>
    <property type="match status" value="1"/>
</dbReference>
<dbReference type="SMART" id="SM00855">
    <property type="entry name" value="PGAM"/>
    <property type="match status" value="1"/>
</dbReference>
<evidence type="ECO:0000256" key="1">
    <source>
        <dbReference type="PIRSR" id="PIRSR613078-2"/>
    </source>
</evidence>
<dbReference type="GO" id="GO:0005737">
    <property type="term" value="C:cytoplasm"/>
    <property type="evidence" value="ECO:0007669"/>
    <property type="project" value="TreeGrafter"/>
</dbReference>
<feature type="binding site" evidence="1">
    <location>
        <begin position="10"/>
        <end position="17"/>
    </location>
    <ligand>
        <name>substrate</name>
    </ligand>
</feature>
<dbReference type="PANTHER" id="PTHR48100">
    <property type="entry name" value="BROAD-SPECIFICITY PHOSPHATASE YOR283W-RELATED"/>
    <property type="match status" value="1"/>
</dbReference>
<dbReference type="PROSITE" id="PS00175">
    <property type="entry name" value="PG_MUTASE"/>
    <property type="match status" value="1"/>
</dbReference>
<keyword evidence="3" id="KW-1185">Reference proteome</keyword>
<evidence type="ECO:0000313" key="3">
    <source>
        <dbReference type="Proteomes" id="UP000244880"/>
    </source>
</evidence>
<organism evidence="2 3">
    <name type="scientific">Ascidiaceihabitans donghaensis</name>
    <dbReference type="NCBI Taxonomy" id="1510460"/>
    <lineage>
        <taxon>Bacteria</taxon>
        <taxon>Pseudomonadati</taxon>
        <taxon>Pseudomonadota</taxon>
        <taxon>Alphaproteobacteria</taxon>
        <taxon>Rhodobacterales</taxon>
        <taxon>Paracoccaceae</taxon>
        <taxon>Ascidiaceihabitans</taxon>
    </lineage>
</organism>
<dbReference type="InterPro" id="IPR001345">
    <property type="entry name" value="PG/BPGM_mutase_AS"/>
</dbReference>
<keyword evidence="2" id="KW-0378">Hydrolase</keyword>
<dbReference type="InterPro" id="IPR029033">
    <property type="entry name" value="His_PPase_superfam"/>
</dbReference>
<feature type="binding site" evidence="1">
    <location>
        <position position="62"/>
    </location>
    <ligand>
        <name>substrate</name>
    </ligand>
</feature>
<accession>A0A2R8BDQ3</accession>
<dbReference type="EMBL" id="OMOR01000001">
    <property type="protein sequence ID" value="SPH21079.1"/>
    <property type="molecule type" value="Genomic_DNA"/>
</dbReference>
<dbReference type="GO" id="GO:0016791">
    <property type="term" value="F:phosphatase activity"/>
    <property type="evidence" value="ECO:0007669"/>
    <property type="project" value="TreeGrafter"/>
</dbReference>
<evidence type="ECO:0000313" key="2">
    <source>
        <dbReference type="EMBL" id="SPH21079.1"/>
    </source>
</evidence>
<dbReference type="Gene3D" id="3.40.50.1240">
    <property type="entry name" value="Phosphoglycerate mutase-like"/>
    <property type="match status" value="1"/>
</dbReference>
<protein>
    <submittedName>
        <fullName evidence="2">Phosphoserine phosphatase 1</fullName>
        <ecNumber evidence="2">3.1.3.3</ecNumber>
    </submittedName>
</protein>
<reference evidence="2 3" key="1">
    <citation type="submission" date="2018-03" db="EMBL/GenBank/DDBJ databases">
        <authorList>
            <person name="Keele B.F."/>
        </authorList>
    </citation>
    <scope>NUCLEOTIDE SEQUENCE [LARGE SCALE GENOMIC DNA]</scope>
    <source>
        <strain evidence="2 3">CECT 8599</strain>
    </source>
</reference>
<dbReference type="SUPFAM" id="SSF53254">
    <property type="entry name" value="Phosphoglycerate mutase-like"/>
    <property type="match status" value="1"/>
</dbReference>
<dbReference type="PIRSF" id="PIRSF000709">
    <property type="entry name" value="6PFK_2-Ptase"/>
    <property type="match status" value="1"/>
</dbReference>
<dbReference type="AlphaFoldDB" id="A0A2R8BDQ3"/>
<dbReference type="EC" id="3.1.3.3" evidence="2"/>
<name>A0A2R8BDQ3_9RHOB</name>
<proteinExistence type="predicted"/>
<dbReference type="InterPro" id="IPR013078">
    <property type="entry name" value="His_Pase_superF_clade-1"/>
</dbReference>
<dbReference type="OrthoDB" id="9781415at2"/>